<comment type="caution">
    <text evidence="12">The sequence shown here is derived from an EMBL/GenBank/DDBJ whole genome shotgun (WGS) entry which is preliminary data.</text>
</comment>
<dbReference type="AlphaFoldDB" id="A0A0W0CGV9"/>
<comment type="subcellular location">
    <subcellularLocation>
        <location evidence="1 10">Endoplasmic reticulum membrane</location>
        <topology evidence="1 10">Multi-pass membrane protein</topology>
    </subcellularLocation>
</comment>
<keyword evidence="8 10" id="KW-0012">Acyltransferase</keyword>
<dbReference type="PIRSF" id="PIRSF000439">
    <property type="entry name" value="Oat_ACAT_DAG_ARE"/>
    <property type="match status" value="1"/>
</dbReference>
<evidence type="ECO:0000256" key="7">
    <source>
        <dbReference type="ARBA" id="ARBA00023136"/>
    </source>
</evidence>
<keyword evidence="3 10" id="KW-0808">Transferase</keyword>
<evidence type="ECO:0000256" key="10">
    <source>
        <dbReference type="PIRNR" id="PIRNR000439"/>
    </source>
</evidence>
<comment type="function">
    <text evidence="9">Sterol O-acyltransferase that catalyzes the formation of stery esters.</text>
</comment>
<keyword evidence="4 11" id="KW-0812">Transmembrane</keyword>
<sequence>MGDELLGDKRFLRIQRLNSPDDGRRHSLQIDSEEHLYEHKEIAVDETHREVEEDIPSETHTPPELRQTIEVTEKPVGDGEVEQTVKINTERMNSNGSGKDMEDKNVEKISKKFKTRYQKGTQDFRSYFDDVAFEFRPSIFDVSINEPYQTKFAGPTLEASIKSKEKELRKLRREQKRQLDSGEGPVSWEETLLSSNFSGIYVAIWMTLALGVLKSIVDYYCETGSLTESEIWKFMTTDLFKVALVDTQMYLATYLSLVVQYLCKWGLLSWEKQAWLIMAVYEFCYVFFFMIYTEHIMKLHWIAKIFLFLHSLVLLMKMHSYSFYNGYLWEIYDELTYSKKALAKYRETAKSHIIKTLENSIEFCTLEIKSQSKHNEFPKNISIGNYFMFTMFPTLVYQIEYPRTKKVRWSYVLEKVCAIFGTIVVMMTVAQIFMYPVAIRALSIRDSTEQSLFEKAKEWPRLLIDIVPSFIIMYLLVFYLIWDAILNCIAELTCFGDRYFYGDWWNCVDWAEFSRIWNVPVHKFLVRHVYHSSMSAFRLNRDQATLFTFFLSSVIHEMAMYVIFKRFRLYLFSFQMLQLPLVAISNTKFMRERTVIGNVIFWLGICLGPSVICTIYLTF</sequence>
<dbReference type="VEuPathDB" id="FungiDB:CAGL0M10571g"/>
<dbReference type="VEuPathDB" id="FungiDB:GW608_M10527"/>
<feature type="transmembrane region" description="Helical" evidence="11">
    <location>
        <begin position="418"/>
        <end position="442"/>
    </location>
</feature>
<evidence type="ECO:0000256" key="2">
    <source>
        <dbReference type="ARBA" id="ARBA00009010"/>
    </source>
</evidence>
<evidence type="ECO:0000256" key="5">
    <source>
        <dbReference type="ARBA" id="ARBA00022824"/>
    </source>
</evidence>
<evidence type="ECO:0000256" key="11">
    <source>
        <dbReference type="SAM" id="Phobius"/>
    </source>
</evidence>
<dbReference type="GO" id="GO:0034737">
    <property type="term" value="F:ergosterol O-acyltransferase activity"/>
    <property type="evidence" value="ECO:0007669"/>
    <property type="project" value="TreeGrafter"/>
</dbReference>
<feature type="transmembrane region" description="Helical" evidence="11">
    <location>
        <begin position="242"/>
        <end position="262"/>
    </location>
</feature>
<dbReference type="GO" id="GO:0008204">
    <property type="term" value="P:ergosterol metabolic process"/>
    <property type="evidence" value="ECO:0007669"/>
    <property type="project" value="TreeGrafter"/>
</dbReference>
<feature type="transmembrane region" description="Helical" evidence="11">
    <location>
        <begin position="380"/>
        <end position="397"/>
    </location>
</feature>
<keyword evidence="6 11" id="KW-1133">Transmembrane helix</keyword>
<reference evidence="12 13" key="1">
    <citation type="submission" date="2015-10" db="EMBL/GenBank/DDBJ databases">
        <title>Draft genomes sequences of Candida glabrata isolates 1A, 1B, 2A, 2B, 3A and 3B.</title>
        <authorList>
            <person name="Haavelsrud O.E."/>
            <person name="Gaustad P."/>
        </authorList>
    </citation>
    <scope>NUCLEOTIDE SEQUENCE [LARGE SCALE GENOMIC DNA]</scope>
    <source>
        <strain evidence="12">910700640</strain>
    </source>
</reference>
<dbReference type="PANTHER" id="PTHR10408:SF23">
    <property type="entry name" value="STEROL O-ACYLTRANSFERASE 1-RELATED"/>
    <property type="match status" value="1"/>
</dbReference>
<dbReference type="InterPro" id="IPR014371">
    <property type="entry name" value="Oat_ACAT_DAG_ARE"/>
</dbReference>
<feature type="transmembrane region" description="Helical" evidence="11">
    <location>
        <begin position="462"/>
        <end position="482"/>
    </location>
</feature>
<dbReference type="Proteomes" id="UP000054886">
    <property type="component" value="Unassembled WGS sequence"/>
</dbReference>
<evidence type="ECO:0000313" key="12">
    <source>
        <dbReference type="EMBL" id="KTB00351.1"/>
    </source>
</evidence>
<evidence type="ECO:0000256" key="9">
    <source>
        <dbReference type="ARBA" id="ARBA00023568"/>
    </source>
</evidence>
<proteinExistence type="inferred from homology"/>
<organism evidence="12 13">
    <name type="scientific">Candida glabrata</name>
    <name type="common">Yeast</name>
    <name type="synonym">Torulopsis glabrata</name>
    <dbReference type="NCBI Taxonomy" id="5478"/>
    <lineage>
        <taxon>Eukaryota</taxon>
        <taxon>Fungi</taxon>
        <taxon>Dikarya</taxon>
        <taxon>Ascomycota</taxon>
        <taxon>Saccharomycotina</taxon>
        <taxon>Saccharomycetes</taxon>
        <taxon>Saccharomycetales</taxon>
        <taxon>Saccharomycetaceae</taxon>
        <taxon>Nakaseomyces</taxon>
    </lineage>
</organism>
<dbReference type="VEuPathDB" id="FungiDB:GWK60_M10527"/>
<feature type="transmembrane region" description="Helical" evidence="11">
    <location>
        <begin position="274"/>
        <end position="293"/>
    </location>
</feature>
<dbReference type="Pfam" id="PF03062">
    <property type="entry name" value="MBOAT"/>
    <property type="match status" value="1"/>
</dbReference>
<dbReference type="EMBL" id="LLZZ01000139">
    <property type="protein sequence ID" value="KTB00351.1"/>
    <property type="molecule type" value="Genomic_DNA"/>
</dbReference>
<evidence type="ECO:0000313" key="13">
    <source>
        <dbReference type="Proteomes" id="UP000054886"/>
    </source>
</evidence>
<feature type="transmembrane region" description="Helical" evidence="11">
    <location>
        <begin position="544"/>
        <end position="563"/>
    </location>
</feature>
<evidence type="ECO:0000256" key="6">
    <source>
        <dbReference type="ARBA" id="ARBA00022989"/>
    </source>
</evidence>
<dbReference type="InterPro" id="IPR004299">
    <property type="entry name" value="MBOAT_fam"/>
</dbReference>
<protein>
    <recommendedName>
        <fullName evidence="10">O-acyltransferase</fullName>
    </recommendedName>
</protein>
<keyword evidence="7 10" id="KW-0472">Membrane</keyword>
<name>A0A0W0CGV9_CANGB</name>
<feature type="transmembrane region" description="Helical" evidence="11">
    <location>
        <begin position="599"/>
        <end position="617"/>
    </location>
</feature>
<gene>
    <name evidence="12" type="ORF">AO440_004311</name>
</gene>
<comment type="similarity">
    <text evidence="2 10">Belongs to the membrane-bound acyltransferase family. Sterol o-acyltransferase subfamily.</text>
</comment>
<keyword evidence="5 10" id="KW-0256">Endoplasmic reticulum</keyword>
<feature type="transmembrane region" description="Helical" evidence="11">
    <location>
        <begin position="305"/>
        <end position="324"/>
    </location>
</feature>
<dbReference type="PANTHER" id="PTHR10408">
    <property type="entry name" value="STEROL O-ACYLTRANSFERASE"/>
    <property type="match status" value="1"/>
</dbReference>
<evidence type="ECO:0000256" key="8">
    <source>
        <dbReference type="ARBA" id="ARBA00023315"/>
    </source>
</evidence>
<evidence type="ECO:0000256" key="1">
    <source>
        <dbReference type="ARBA" id="ARBA00004477"/>
    </source>
</evidence>
<dbReference type="GO" id="GO:0005789">
    <property type="term" value="C:endoplasmic reticulum membrane"/>
    <property type="evidence" value="ECO:0007669"/>
    <property type="project" value="UniProtKB-SubCell"/>
</dbReference>
<dbReference type="VEuPathDB" id="FungiDB:B1J91_M10571g"/>
<dbReference type="OrthoDB" id="10039049at2759"/>
<evidence type="ECO:0000256" key="3">
    <source>
        <dbReference type="ARBA" id="ARBA00022679"/>
    </source>
</evidence>
<evidence type="ECO:0000256" key="4">
    <source>
        <dbReference type="ARBA" id="ARBA00022692"/>
    </source>
</evidence>
<accession>A0A0W0CGV9</accession>
<dbReference type="VEuPathDB" id="FungiDB:GVI51_M10549"/>